<dbReference type="InterPro" id="IPR029058">
    <property type="entry name" value="AB_hydrolase_fold"/>
</dbReference>
<dbReference type="EMBL" id="CP006905">
    <property type="protein sequence ID" value="AIY84229.1"/>
    <property type="molecule type" value="Genomic_DNA"/>
</dbReference>
<dbReference type="Pfam" id="PF12146">
    <property type="entry name" value="Hydrolase_4"/>
    <property type="match status" value="1"/>
</dbReference>
<evidence type="ECO:0000313" key="2">
    <source>
        <dbReference type="EMBL" id="AIY84229.1"/>
    </source>
</evidence>
<dbReference type="Proteomes" id="UP000030635">
    <property type="component" value="Chromosome"/>
</dbReference>
<proteinExistence type="predicted"/>
<dbReference type="KEGG" id="cbv:U729_2413"/>
<dbReference type="OrthoDB" id="9806902at2"/>
<dbReference type="Gene3D" id="3.40.50.1820">
    <property type="entry name" value="alpha/beta hydrolase"/>
    <property type="match status" value="1"/>
</dbReference>
<protein>
    <submittedName>
        <fullName evidence="2">Alpha/beta hydrolase fold family protein</fullName>
    </submittedName>
</protein>
<dbReference type="GO" id="GO:0016787">
    <property type="term" value="F:hydrolase activity"/>
    <property type="evidence" value="ECO:0007669"/>
    <property type="project" value="UniProtKB-KW"/>
</dbReference>
<dbReference type="eggNOG" id="COG2267">
    <property type="taxonomic scope" value="Bacteria"/>
</dbReference>
<organism evidence="2 3">
    <name type="scientific">Clostridium baratii str. Sullivan</name>
    <dbReference type="NCBI Taxonomy" id="1415775"/>
    <lineage>
        <taxon>Bacteria</taxon>
        <taxon>Bacillati</taxon>
        <taxon>Bacillota</taxon>
        <taxon>Clostridia</taxon>
        <taxon>Eubacteriales</taxon>
        <taxon>Clostridiaceae</taxon>
        <taxon>Clostridium</taxon>
    </lineage>
</organism>
<reference evidence="2 3" key="1">
    <citation type="journal article" date="2015" name="Infect. Genet. Evol.">
        <title>Genomic sequences of six botulinum neurotoxin-producing strains representing three clostridial species illustrate the mobility and diversity of botulinum neurotoxin genes.</title>
        <authorList>
            <person name="Smith T.J."/>
            <person name="Hill K.K."/>
            <person name="Xie G."/>
            <person name="Foley B.T."/>
            <person name="Williamson C.H."/>
            <person name="Foster J.T."/>
            <person name="Johnson S.L."/>
            <person name="Chertkov O."/>
            <person name="Teshima H."/>
            <person name="Gibbons H.S."/>
            <person name="Johnsky L.A."/>
            <person name="Karavis M.A."/>
            <person name="Smith L.A."/>
        </authorList>
    </citation>
    <scope>NUCLEOTIDE SEQUENCE [LARGE SCALE GENOMIC DNA]</scope>
    <source>
        <strain evidence="2">Sullivan</strain>
    </source>
</reference>
<evidence type="ECO:0000313" key="3">
    <source>
        <dbReference type="Proteomes" id="UP000030635"/>
    </source>
</evidence>
<feature type="domain" description="Serine aminopeptidase S33" evidence="1">
    <location>
        <begin position="52"/>
        <end position="307"/>
    </location>
</feature>
<sequence length="322" mass="37550">MCEKNNKFIYNYGSDKELVENIKEKLSKIKEVGYFEGKNNAKIYYEKYSIDNEKGRIVISHGFSECINKFTEMIYYFTEMGYSVYGIEHRGHGRSGSLGKTHKNQINVEKFKYYVDDLKTFLDKIVVKKDVDLYLYAHSMGGAIGTMFLEEHNGYFKKAILSAPMMEIKTGDFPKWMAYIISSLYIIAGKGDKYLFGQGPFDGKYDLDGAGTTNKYRYENHLEELKNNEVIQRSGGLFKWMFESLKASDKVIKKKNVQKINIPILLFQSGMDTFVKDRGQNKFCERAKNCRKIRFENAKHEIFGEDDETLMKYLKIIKEFLE</sequence>
<dbReference type="InterPro" id="IPR022742">
    <property type="entry name" value="Hydrolase_4"/>
</dbReference>
<dbReference type="InterPro" id="IPR051044">
    <property type="entry name" value="MAG_DAG_Lipase"/>
</dbReference>
<dbReference type="HOGENOM" id="CLU_026209_10_0_9"/>
<dbReference type="SUPFAM" id="SSF53474">
    <property type="entry name" value="alpha/beta-Hydrolases"/>
    <property type="match status" value="1"/>
</dbReference>
<accession>A0A0A7FX75</accession>
<name>A0A0A7FX75_9CLOT</name>
<dbReference type="PANTHER" id="PTHR11614">
    <property type="entry name" value="PHOSPHOLIPASE-RELATED"/>
    <property type="match status" value="1"/>
</dbReference>
<keyword evidence="3" id="KW-1185">Reference proteome</keyword>
<evidence type="ECO:0000259" key="1">
    <source>
        <dbReference type="Pfam" id="PF12146"/>
    </source>
</evidence>
<dbReference type="AlphaFoldDB" id="A0A0A7FX75"/>
<keyword evidence="2" id="KW-0378">Hydrolase</keyword>
<gene>
    <name evidence="2" type="ORF">U729_2413</name>
</gene>
<dbReference type="RefSeq" id="WP_039315328.1">
    <property type="nucleotide sequence ID" value="NZ_CP006905.1"/>
</dbReference>